<dbReference type="OrthoDB" id="10064970at2759"/>
<dbReference type="AlphaFoldDB" id="A0A9P0D6R5"/>
<evidence type="ECO:0000313" key="2">
    <source>
        <dbReference type="Proteomes" id="UP001153636"/>
    </source>
</evidence>
<sequence>MTKFRTRLLKSYLRNQNDEGTSEEFNKQRENENKKKQIKKVIGSFEVSKNDFVDLITRFTNGKHLLKPSDLNLNDKMNYKSAEMCSEMVQNLLKTQPDALRTVEYLNLMNKIKMAVLDKNDFIYTRIYCMCDSKTKKKKNVVPRNKSETIRKTTLCWLLDDQCNKLSSDRIIRVKGVPEFSDSKNYKKSTVNLIETDKYYAI</sequence>
<name>A0A9P0D6R5_9CUCU</name>
<accession>A0A9P0D6R5</accession>
<gene>
    <name evidence="1" type="ORF">PSYICH_LOCUS13548</name>
</gene>
<evidence type="ECO:0000313" key="1">
    <source>
        <dbReference type="EMBL" id="CAH1113019.1"/>
    </source>
</evidence>
<dbReference type="EMBL" id="OV651819">
    <property type="protein sequence ID" value="CAH1113019.1"/>
    <property type="molecule type" value="Genomic_DNA"/>
</dbReference>
<keyword evidence="2" id="KW-1185">Reference proteome</keyword>
<dbReference type="Proteomes" id="UP001153636">
    <property type="component" value="Chromosome 7"/>
</dbReference>
<organism evidence="1 2">
    <name type="scientific">Psylliodes chrysocephalus</name>
    <dbReference type="NCBI Taxonomy" id="3402493"/>
    <lineage>
        <taxon>Eukaryota</taxon>
        <taxon>Metazoa</taxon>
        <taxon>Ecdysozoa</taxon>
        <taxon>Arthropoda</taxon>
        <taxon>Hexapoda</taxon>
        <taxon>Insecta</taxon>
        <taxon>Pterygota</taxon>
        <taxon>Neoptera</taxon>
        <taxon>Endopterygota</taxon>
        <taxon>Coleoptera</taxon>
        <taxon>Polyphaga</taxon>
        <taxon>Cucujiformia</taxon>
        <taxon>Chrysomeloidea</taxon>
        <taxon>Chrysomelidae</taxon>
        <taxon>Galerucinae</taxon>
        <taxon>Alticini</taxon>
        <taxon>Psylliodes</taxon>
    </lineage>
</organism>
<protein>
    <submittedName>
        <fullName evidence="1">Uncharacterized protein</fullName>
    </submittedName>
</protein>
<proteinExistence type="predicted"/>
<reference evidence="1" key="1">
    <citation type="submission" date="2022-01" db="EMBL/GenBank/DDBJ databases">
        <authorList>
            <person name="King R."/>
        </authorList>
    </citation>
    <scope>NUCLEOTIDE SEQUENCE</scope>
</reference>